<evidence type="ECO:0000313" key="1">
    <source>
        <dbReference type="EMBL" id="OIQ89847.1"/>
    </source>
</evidence>
<dbReference type="AlphaFoldDB" id="A0A1J5RCW1"/>
<evidence type="ECO:0008006" key="2">
    <source>
        <dbReference type="Google" id="ProtNLM"/>
    </source>
</evidence>
<comment type="caution">
    <text evidence="1">The sequence shown here is derived from an EMBL/GenBank/DDBJ whole genome shotgun (WGS) entry which is preliminary data.</text>
</comment>
<reference evidence="1" key="1">
    <citation type="submission" date="2016-10" db="EMBL/GenBank/DDBJ databases">
        <title>Sequence of Gallionella enrichment culture.</title>
        <authorList>
            <person name="Poehlein A."/>
            <person name="Muehling M."/>
            <person name="Daniel R."/>
        </authorList>
    </citation>
    <scope>NUCLEOTIDE SEQUENCE</scope>
</reference>
<dbReference type="SUPFAM" id="SSF52833">
    <property type="entry name" value="Thioredoxin-like"/>
    <property type="match status" value="1"/>
</dbReference>
<dbReference type="InterPro" id="IPR036249">
    <property type="entry name" value="Thioredoxin-like_sf"/>
</dbReference>
<proteinExistence type="predicted"/>
<dbReference type="EMBL" id="MLJW01000314">
    <property type="protein sequence ID" value="OIQ89847.1"/>
    <property type="molecule type" value="Genomic_DNA"/>
</dbReference>
<protein>
    <recommendedName>
        <fullName evidence="2">Alkyl hydroperoxide reductase subunit C/ Thiol specific antioxidant domain-containing protein</fullName>
    </recommendedName>
</protein>
<organism evidence="1">
    <name type="scientific">mine drainage metagenome</name>
    <dbReference type="NCBI Taxonomy" id="410659"/>
    <lineage>
        <taxon>unclassified sequences</taxon>
        <taxon>metagenomes</taxon>
        <taxon>ecological metagenomes</taxon>
    </lineage>
</organism>
<sequence length="129" mass="14262">MELGRLLPEFGKRGVSVIAYSSDTQERARLMAGKVDAPDLRMGYALPLQTARAWGLYISQSRGKTSIGIEEPPLFSEPGVFLVRPDGTLYYGAVQTMPFARPHFDELLGAIDFAVRQNYPARGEFTGHV</sequence>
<gene>
    <name evidence="1" type="ORF">GALL_282770</name>
</gene>
<accession>A0A1J5RCW1</accession>
<name>A0A1J5RCW1_9ZZZZ</name>
<dbReference type="Gene3D" id="3.40.30.10">
    <property type="entry name" value="Glutaredoxin"/>
    <property type="match status" value="1"/>
</dbReference>